<feature type="compositionally biased region" description="Acidic residues" evidence="1">
    <location>
        <begin position="383"/>
        <end position="408"/>
    </location>
</feature>
<evidence type="ECO:0000313" key="2">
    <source>
        <dbReference type="EMBL" id="KAA6403810.1"/>
    </source>
</evidence>
<dbReference type="Proteomes" id="UP000324800">
    <property type="component" value="Unassembled WGS sequence"/>
</dbReference>
<reference evidence="2 3" key="1">
    <citation type="submission" date="2019-03" db="EMBL/GenBank/DDBJ databases">
        <title>Single cell metagenomics reveals metabolic interactions within the superorganism composed of flagellate Streblomastix strix and complex community of Bacteroidetes bacteria on its surface.</title>
        <authorList>
            <person name="Treitli S.C."/>
            <person name="Kolisko M."/>
            <person name="Husnik F."/>
            <person name="Keeling P."/>
            <person name="Hampl V."/>
        </authorList>
    </citation>
    <scope>NUCLEOTIDE SEQUENCE [LARGE SCALE GENOMIC DNA]</scope>
    <source>
        <strain evidence="2">ST1C</strain>
    </source>
</reference>
<protein>
    <submittedName>
        <fullName evidence="2">Uncharacterized protein</fullName>
    </submittedName>
</protein>
<dbReference type="EMBL" id="SNRW01000057">
    <property type="protein sequence ID" value="KAA6403810.1"/>
    <property type="molecule type" value="Genomic_DNA"/>
</dbReference>
<organism evidence="2 3">
    <name type="scientific">Streblomastix strix</name>
    <dbReference type="NCBI Taxonomy" id="222440"/>
    <lineage>
        <taxon>Eukaryota</taxon>
        <taxon>Metamonada</taxon>
        <taxon>Preaxostyla</taxon>
        <taxon>Oxymonadida</taxon>
        <taxon>Streblomastigidae</taxon>
        <taxon>Streblomastix</taxon>
    </lineage>
</organism>
<evidence type="ECO:0000256" key="1">
    <source>
        <dbReference type="SAM" id="MobiDB-lite"/>
    </source>
</evidence>
<dbReference type="SUPFAM" id="SSF48371">
    <property type="entry name" value="ARM repeat"/>
    <property type="match status" value="1"/>
</dbReference>
<comment type="caution">
    <text evidence="2">The sequence shown here is derived from an EMBL/GenBank/DDBJ whole genome shotgun (WGS) entry which is preliminary data.</text>
</comment>
<dbReference type="AlphaFoldDB" id="A0A5J4X9Q5"/>
<feature type="region of interest" description="Disordered" evidence="1">
    <location>
        <begin position="562"/>
        <end position="582"/>
    </location>
</feature>
<sequence length="582" mass="67772">MDNSIENRAALRRARFENSKTHNEFQQNRSDQFIMSRRTQRRTQLDQRQIFETGYDIQKFSDVQMDFNDLLKNLLAAGEGIEPLKNIVVLRRCLSLSSCVIPDDAISNIAKAKSSLVPILHTYGSTSAIMTIFMRNYLLSDLLSQNCLWTLYFLMGDINEYQIHGYQQHLFGNEESQSLAVLKDMMMAKPGKYNIINVIVRGLRSLSAQVMYQALWLISNIVIADEECIIYGVFQEVSKGKWVERNIFGEQEEKQKEKEIGEETEIQKKERIEKEMQQLWLNMIEKKQMAQMLAQSKEEDILKEEMIQLQKDGEFQAAIENAAFINLAHIDHKFQFQSEIDRILAYQYVILDAKDMLQVKPQFENKKELEKEKENDIRQQNEEGIEIDVDDEDEDSHYEEKEEQENELVDNKDENIEKEDQSLFTKVKEEALIFIRTFLSLGSEAAERIRAFHSELLDRLIWAGKCLLLFANTNLNNLNLLIEKNVLPIFISMHNSVSTQLRRQSLMMIECVLTIHPNGKVLIEENGGITAMEYLKYNKFDISQLAENILLKYFENEDDVEFENEQENGGANNSAKNDMIID</sequence>
<feature type="region of interest" description="Disordered" evidence="1">
    <location>
        <begin position="368"/>
        <end position="414"/>
    </location>
</feature>
<proteinExistence type="predicted"/>
<feature type="compositionally biased region" description="Basic and acidic residues" evidence="1">
    <location>
        <begin position="368"/>
        <end position="381"/>
    </location>
</feature>
<gene>
    <name evidence="2" type="ORF">EZS28_000660</name>
</gene>
<dbReference type="Gene3D" id="1.25.10.10">
    <property type="entry name" value="Leucine-rich Repeat Variant"/>
    <property type="match status" value="1"/>
</dbReference>
<name>A0A5J4X9Q5_9EUKA</name>
<dbReference type="InterPro" id="IPR016024">
    <property type="entry name" value="ARM-type_fold"/>
</dbReference>
<evidence type="ECO:0000313" key="3">
    <source>
        <dbReference type="Proteomes" id="UP000324800"/>
    </source>
</evidence>
<dbReference type="InterPro" id="IPR011989">
    <property type="entry name" value="ARM-like"/>
</dbReference>
<accession>A0A5J4X9Q5</accession>